<dbReference type="CDD" id="cd20788">
    <property type="entry name" value="TBC1D23_C-like"/>
    <property type="match status" value="1"/>
</dbReference>
<name>A0A8D8QZI5_9HEMI</name>
<evidence type="ECO:0000259" key="2">
    <source>
        <dbReference type="Pfam" id="PF19430"/>
    </source>
</evidence>
<feature type="compositionally biased region" description="Basic and acidic residues" evidence="1">
    <location>
        <begin position="92"/>
        <end position="114"/>
    </location>
</feature>
<proteinExistence type="predicted"/>
<accession>A0A8D8QZI5</accession>
<sequence>MQGYLCDSILLVTETNLIVLRELPERGRGQVELMVNRRLATIGRITTKKKHPEFITFQYGTPNCADPSDMDRCVEEEQRQKQETGNSSETNRTNESDKSNISETNRTDESDKSNPIHKAARRCISWIHK</sequence>
<feature type="compositionally biased region" description="Basic and acidic residues" evidence="1">
    <location>
        <begin position="69"/>
        <end position="82"/>
    </location>
</feature>
<dbReference type="Pfam" id="PF19430">
    <property type="entry name" value="TBC1D23_C"/>
    <property type="match status" value="1"/>
</dbReference>
<reference evidence="3" key="1">
    <citation type="submission" date="2021-05" db="EMBL/GenBank/DDBJ databases">
        <authorList>
            <person name="Alioto T."/>
            <person name="Alioto T."/>
            <person name="Gomez Garrido J."/>
        </authorList>
    </citation>
    <scope>NUCLEOTIDE SEQUENCE</scope>
</reference>
<evidence type="ECO:0000256" key="1">
    <source>
        <dbReference type="SAM" id="MobiDB-lite"/>
    </source>
</evidence>
<protein>
    <submittedName>
        <fullName evidence="3">TBC1 domain family member 23</fullName>
    </submittedName>
</protein>
<dbReference type="InterPro" id="IPR045799">
    <property type="entry name" value="TBC1D23_C"/>
</dbReference>
<evidence type="ECO:0000313" key="3">
    <source>
        <dbReference type="EMBL" id="CAG6640019.1"/>
    </source>
</evidence>
<feature type="region of interest" description="Disordered" evidence="1">
    <location>
        <begin position="59"/>
        <end position="116"/>
    </location>
</feature>
<feature type="domain" description="TBC1" evidence="2">
    <location>
        <begin position="3"/>
        <end position="65"/>
    </location>
</feature>
<dbReference type="AlphaFoldDB" id="A0A8D8QZI5"/>
<dbReference type="EMBL" id="HBUF01110303">
    <property type="protein sequence ID" value="CAG6640019.1"/>
    <property type="molecule type" value="Transcribed_RNA"/>
</dbReference>
<organism evidence="3">
    <name type="scientific">Cacopsylla melanoneura</name>
    <dbReference type="NCBI Taxonomy" id="428564"/>
    <lineage>
        <taxon>Eukaryota</taxon>
        <taxon>Metazoa</taxon>
        <taxon>Ecdysozoa</taxon>
        <taxon>Arthropoda</taxon>
        <taxon>Hexapoda</taxon>
        <taxon>Insecta</taxon>
        <taxon>Pterygota</taxon>
        <taxon>Neoptera</taxon>
        <taxon>Paraneoptera</taxon>
        <taxon>Hemiptera</taxon>
        <taxon>Sternorrhyncha</taxon>
        <taxon>Psylloidea</taxon>
        <taxon>Psyllidae</taxon>
        <taxon>Psyllinae</taxon>
        <taxon>Cacopsylla</taxon>
    </lineage>
</organism>